<dbReference type="Proteomes" id="UP000265566">
    <property type="component" value="Chromosome 4"/>
</dbReference>
<dbReference type="AlphaFoldDB" id="A0A396IIK0"/>
<accession>A0A396IIK0</accession>
<sequence length="51" mass="5324">MKPTRLMEGPSASCFKITSAPRKPPSALLLLPIAHVSPASIGVMCCSMSLP</sequence>
<name>A0A396IIK0_MEDTR</name>
<dbReference type="Gramene" id="rna27879">
    <property type="protein sequence ID" value="RHN64990.1"/>
    <property type="gene ID" value="gene27879"/>
</dbReference>
<organism evidence="1">
    <name type="scientific">Medicago truncatula</name>
    <name type="common">Barrel medic</name>
    <name type="synonym">Medicago tribuloides</name>
    <dbReference type="NCBI Taxonomy" id="3880"/>
    <lineage>
        <taxon>Eukaryota</taxon>
        <taxon>Viridiplantae</taxon>
        <taxon>Streptophyta</taxon>
        <taxon>Embryophyta</taxon>
        <taxon>Tracheophyta</taxon>
        <taxon>Spermatophyta</taxon>
        <taxon>Magnoliopsida</taxon>
        <taxon>eudicotyledons</taxon>
        <taxon>Gunneridae</taxon>
        <taxon>Pentapetalae</taxon>
        <taxon>rosids</taxon>
        <taxon>fabids</taxon>
        <taxon>Fabales</taxon>
        <taxon>Fabaceae</taxon>
        <taxon>Papilionoideae</taxon>
        <taxon>50 kb inversion clade</taxon>
        <taxon>NPAAA clade</taxon>
        <taxon>Hologalegina</taxon>
        <taxon>IRL clade</taxon>
        <taxon>Trifolieae</taxon>
        <taxon>Medicago</taxon>
    </lineage>
</organism>
<dbReference type="EMBL" id="PSQE01000004">
    <property type="protein sequence ID" value="RHN64990.1"/>
    <property type="molecule type" value="Genomic_DNA"/>
</dbReference>
<gene>
    <name evidence="1" type="ORF">MtrunA17_Chr4g0075111</name>
</gene>
<comment type="caution">
    <text evidence="1">The sequence shown here is derived from an EMBL/GenBank/DDBJ whole genome shotgun (WGS) entry which is preliminary data.</text>
</comment>
<evidence type="ECO:0000313" key="1">
    <source>
        <dbReference type="EMBL" id="RHN64990.1"/>
    </source>
</evidence>
<proteinExistence type="predicted"/>
<protein>
    <submittedName>
        <fullName evidence="1">Uncharacterized protein</fullName>
    </submittedName>
</protein>
<reference evidence="1" key="1">
    <citation type="journal article" date="2018" name="Nat. Plants">
        <title>Whole-genome landscape of Medicago truncatula symbiotic genes.</title>
        <authorList>
            <person name="Pecrix Y."/>
            <person name="Gamas P."/>
            <person name="Carrere S."/>
        </authorList>
    </citation>
    <scope>NUCLEOTIDE SEQUENCE</scope>
    <source>
        <tissue evidence="1">Leaves</tissue>
    </source>
</reference>